<dbReference type="HAMAP" id="MF_03055">
    <property type="entry name" value="tRNA_methyltr_TrmB_euk"/>
    <property type="match status" value="1"/>
</dbReference>
<dbReference type="GO" id="GO:0008176">
    <property type="term" value="F:tRNA (guanine(46)-N7)-methyltransferase activity"/>
    <property type="evidence" value="ECO:0007669"/>
    <property type="project" value="UniProtKB-UniRule"/>
</dbReference>
<evidence type="ECO:0000313" key="11">
    <source>
        <dbReference type="EMBL" id="PGH32669.1"/>
    </source>
</evidence>
<comment type="subcellular location">
    <subcellularLocation>
        <location evidence="9">Nucleus</location>
    </subcellularLocation>
</comment>
<organism evidence="11 12">
    <name type="scientific">[Emmonsia] crescens</name>
    <dbReference type="NCBI Taxonomy" id="73230"/>
    <lineage>
        <taxon>Eukaryota</taxon>
        <taxon>Fungi</taxon>
        <taxon>Dikarya</taxon>
        <taxon>Ascomycota</taxon>
        <taxon>Pezizomycotina</taxon>
        <taxon>Eurotiomycetes</taxon>
        <taxon>Eurotiomycetidae</taxon>
        <taxon>Onygenales</taxon>
        <taxon>Ajellomycetaceae</taxon>
        <taxon>Emergomyces</taxon>
    </lineage>
</organism>
<keyword evidence="2 9" id="KW-0820">tRNA-binding</keyword>
<feature type="region of interest" description="Disordered" evidence="10">
    <location>
        <begin position="136"/>
        <end position="183"/>
    </location>
</feature>
<keyword evidence="7 9" id="KW-0694">RNA-binding</keyword>
<dbReference type="InterPro" id="IPR025763">
    <property type="entry name" value="Trm8_euk"/>
</dbReference>
<dbReference type="GO" id="GO:0000049">
    <property type="term" value="F:tRNA binding"/>
    <property type="evidence" value="ECO:0007669"/>
    <property type="project" value="UniProtKB-UniRule"/>
</dbReference>
<feature type="binding site" evidence="9">
    <location>
        <begin position="200"/>
        <end position="201"/>
    </location>
    <ligand>
        <name>S-adenosyl-L-methionine</name>
        <dbReference type="ChEBI" id="CHEBI:59789"/>
    </ligand>
</feature>
<dbReference type="UniPathway" id="UPA00989"/>
<comment type="caution">
    <text evidence="11">The sequence shown here is derived from an EMBL/GenBank/DDBJ whole genome shotgun (WGS) entry which is preliminary data.</text>
</comment>
<evidence type="ECO:0000256" key="10">
    <source>
        <dbReference type="SAM" id="MobiDB-lite"/>
    </source>
</evidence>
<comment type="catalytic activity">
    <reaction evidence="1 9">
        <text>guanosine(46) in tRNA + S-adenosyl-L-methionine = N(7)-methylguanosine(46) in tRNA + S-adenosyl-L-homocysteine</text>
        <dbReference type="Rhea" id="RHEA:42708"/>
        <dbReference type="Rhea" id="RHEA-COMP:10188"/>
        <dbReference type="Rhea" id="RHEA-COMP:10189"/>
        <dbReference type="ChEBI" id="CHEBI:57856"/>
        <dbReference type="ChEBI" id="CHEBI:59789"/>
        <dbReference type="ChEBI" id="CHEBI:74269"/>
        <dbReference type="ChEBI" id="CHEBI:74480"/>
        <dbReference type="EC" id="2.1.1.33"/>
    </reaction>
</comment>
<keyword evidence="5 9" id="KW-0949">S-adenosyl-L-methionine</keyword>
<dbReference type="VEuPathDB" id="FungiDB:EMCG_03703"/>
<dbReference type="PROSITE" id="PS51625">
    <property type="entry name" value="SAM_MT_TRMB"/>
    <property type="match status" value="1"/>
</dbReference>
<keyword evidence="8 9" id="KW-0539">Nucleus</keyword>
<feature type="binding site" evidence="9">
    <location>
        <position position="220"/>
    </location>
    <ligand>
        <name>S-adenosyl-L-methionine</name>
        <dbReference type="ChEBI" id="CHEBI:59789"/>
    </ligand>
</feature>
<comment type="similarity">
    <text evidence="9">Belongs to the class I-like SAM-binding methyltransferase superfamily. TrmB family.</text>
</comment>
<dbReference type="InterPro" id="IPR029063">
    <property type="entry name" value="SAM-dependent_MTases_sf"/>
</dbReference>
<name>A0A2B7ZHL4_9EURO</name>
<accession>A0A2B7ZHL4</accession>
<sequence length="343" mass="38444">MASTPPSKRQRRSEYRKTQEQQIQSGEVHLPQKRLYRQRAHANPFSDHRLSYPISPAHMDWSTHYPAFVDPNPDNVSLSGARCLTKDVEIADIGCGFGGLLVALAPLMPDTLMVGMELRAQVLDYVTDRIRALRAQRPAPPLPTTDASFIPPVQPRSDSPPTTVHAASPPQSQSQSLSPASSSLSSAHANYQNISAIRTNTMKFLPNFFAHRQLSAIFICFPDPHFKTRKHKARIVSSSLNAEYAYVLRPGGKLYTITDVEELHQWIVGHFEGGDGEEEEEGEEGGINTVKELFERVGDAELEEDPCVKVMMEETEEGKKVTRNKGKKFVAVWKRKEDPQWPC</sequence>
<comment type="pathway">
    <text evidence="9">tRNA modification; N(7)-methylguanine-tRNA biosynthesis.</text>
</comment>
<dbReference type="Gene3D" id="3.40.50.150">
    <property type="entry name" value="Vaccinia Virus protein VP39"/>
    <property type="match status" value="1"/>
</dbReference>
<evidence type="ECO:0000256" key="7">
    <source>
        <dbReference type="ARBA" id="ARBA00022884"/>
    </source>
</evidence>
<dbReference type="InterPro" id="IPR003358">
    <property type="entry name" value="tRNA_(Gua-N-7)_MeTrfase_Trmb"/>
</dbReference>
<feature type="binding site" evidence="9">
    <location>
        <position position="94"/>
    </location>
    <ligand>
        <name>S-adenosyl-L-methionine</name>
        <dbReference type="ChEBI" id="CHEBI:59789"/>
    </ligand>
</feature>
<dbReference type="GO" id="GO:0043527">
    <property type="term" value="C:tRNA methyltransferase complex"/>
    <property type="evidence" value="ECO:0007669"/>
    <property type="project" value="TreeGrafter"/>
</dbReference>
<evidence type="ECO:0000313" key="12">
    <source>
        <dbReference type="Proteomes" id="UP000226031"/>
    </source>
</evidence>
<dbReference type="GO" id="GO:0005634">
    <property type="term" value="C:nucleus"/>
    <property type="evidence" value="ECO:0007669"/>
    <property type="project" value="UniProtKB-SubCell"/>
</dbReference>
<protein>
    <recommendedName>
        <fullName evidence="9">tRNA (guanine-N(7)-)-methyltransferase</fullName>
        <ecNumber evidence="9">2.1.1.33</ecNumber>
    </recommendedName>
    <alternativeName>
        <fullName evidence="9">Transfer RNA methyltransferase 8</fullName>
    </alternativeName>
    <alternativeName>
        <fullName evidence="9">tRNA (guanine(46)-N(7))-methyltransferase</fullName>
    </alternativeName>
    <alternativeName>
        <fullName evidence="9">tRNA(m7G46)-methyltransferase</fullName>
    </alternativeName>
</protein>
<dbReference type="Proteomes" id="UP000226031">
    <property type="component" value="Unassembled WGS sequence"/>
</dbReference>
<keyword evidence="12" id="KW-1185">Reference proteome</keyword>
<evidence type="ECO:0000256" key="6">
    <source>
        <dbReference type="ARBA" id="ARBA00022694"/>
    </source>
</evidence>
<evidence type="ECO:0000256" key="1">
    <source>
        <dbReference type="ARBA" id="ARBA00000142"/>
    </source>
</evidence>
<reference evidence="11 12" key="1">
    <citation type="submission" date="2017-10" db="EMBL/GenBank/DDBJ databases">
        <title>Comparative genomics in systemic dimorphic fungi from Ajellomycetaceae.</title>
        <authorList>
            <person name="Munoz J.F."/>
            <person name="Mcewen J.G."/>
            <person name="Clay O.K."/>
            <person name="Cuomo C.A."/>
        </authorList>
    </citation>
    <scope>NUCLEOTIDE SEQUENCE [LARGE SCALE GENOMIC DNA]</scope>
    <source>
        <strain evidence="11 12">UAMH4076</strain>
    </source>
</reference>
<dbReference type="EC" id="2.1.1.33" evidence="9"/>
<dbReference type="AlphaFoldDB" id="A0A2B7ZHL4"/>
<feature type="binding site" evidence="9">
    <location>
        <begin position="117"/>
        <end position="118"/>
    </location>
    <ligand>
        <name>S-adenosyl-L-methionine</name>
        <dbReference type="ChEBI" id="CHEBI:59789"/>
    </ligand>
</feature>
<gene>
    <name evidence="9" type="primary">TRM8</name>
    <name evidence="11" type="ORF">GX50_04516</name>
</gene>
<dbReference type="EMBL" id="PDND01000085">
    <property type="protein sequence ID" value="PGH32669.1"/>
    <property type="molecule type" value="Genomic_DNA"/>
</dbReference>
<dbReference type="SUPFAM" id="SSF53335">
    <property type="entry name" value="S-adenosyl-L-methionine-dependent methyltransferases"/>
    <property type="match status" value="1"/>
</dbReference>
<feature type="binding site" evidence="9">
    <location>
        <begin position="315"/>
        <end position="317"/>
    </location>
    <ligand>
        <name>S-adenosyl-L-methionine</name>
        <dbReference type="ChEBI" id="CHEBI:59789"/>
    </ligand>
</feature>
<dbReference type="PANTHER" id="PTHR23417">
    <property type="entry name" value="3-DEOXY-D-MANNO-OCTULOSONIC-ACID TRANSFERASE/TRNA GUANINE-N 7 - -METHYLTRANSFERASE"/>
    <property type="match status" value="1"/>
</dbReference>
<keyword evidence="6 9" id="KW-0819">tRNA processing</keyword>
<evidence type="ECO:0000256" key="9">
    <source>
        <dbReference type="HAMAP-Rule" id="MF_03055"/>
    </source>
</evidence>
<evidence type="ECO:0000256" key="2">
    <source>
        <dbReference type="ARBA" id="ARBA00022555"/>
    </source>
</evidence>
<keyword evidence="4 9" id="KW-0808">Transferase</keyword>
<feature type="compositionally biased region" description="Low complexity" evidence="10">
    <location>
        <begin position="166"/>
        <end position="183"/>
    </location>
</feature>
<dbReference type="PANTHER" id="PTHR23417:SF16">
    <property type="entry name" value="TRNA (GUANINE-N(7)-)-METHYLTRANSFERASE"/>
    <property type="match status" value="1"/>
</dbReference>
<dbReference type="Pfam" id="PF02390">
    <property type="entry name" value="Methyltransf_4"/>
    <property type="match status" value="2"/>
</dbReference>
<comment type="function">
    <text evidence="9">Catalyzes the formation of N(7)-methylguanine at position 46 (m7G46) in tRNA.</text>
</comment>
<evidence type="ECO:0000256" key="4">
    <source>
        <dbReference type="ARBA" id="ARBA00022679"/>
    </source>
</evidence>
<feature type="region of interest" description="Disordered" evidence="10">
    <location>
        <begin position="1"/>
        <end position="28"/>
    </location>
</feature>
<evidence type="ECO:0000256" key="5">
    <source>
        <dbReference type="ARBA" id="ARBA00022691"/>
    </source>
</evidence>
<proteinExistence type="inferred from homology"/>
<evidence type="ECO:0000256" key="3">
    <source>
        <dbReference type="ARBA" id="ARBA00022603"/>
    </source>
</evidence>
<keyword evidence="3 9" id="KW-0489">Methyltransferase</keyword>
<evidence type="ECO:0000256" key="8">
    <source>
        <dbReference type="ARBA" id="ARBA00023242"/>
    </source>
</evidence>
<dbReference type="STRING" id="73230.A0A2B7ZHL4"/>
<feature type="active site" evidence="9">
    <location>
        <position position="223"/>
    </location>
</feature>
<comment type="subunit">
    <text evidence="9">Forms a complex with TRM82.</text>
</comment>